<feature type="non-terminal residue" evidence="1">
    <location>
        <position position="25"/>
    </location>
</feature>
<dbReference type="AlphaFoldDB" id="A0A381WAQ4"/>
<organism evidence="1">
    <name type="scientific">marine metagenome</name>
    <dbReference type="NCBI Taxonomy" id="408172"/>
    <lineage>
        <taxon>unclassified sequences</taxon>
        <taxon>metagenomes</taxon>
        <taxon>ecological metagenomes</taxon>
    </lineage>
</organism>
<evidence type="ECO:0000313" key="1">
    <source>
        <dbReference type="EMBL" id="SVA49636.1"/>
    </source>
</evidence>
<name>A0A381WAQ4_9ZZZZ</name>
<proteinExistence type="predicted"/>
<feature type="non-terminal residue" evidence="1">
    <location>
        <position position="1"/>
    </location>
</feature>
<reference evidence="1" key="1">
    <citation type="submission" date="2018-05" db="EMBL/GenBank/DDBJ databases">
        <authorList>
            <person name="Lanie J.A."/>
            <person name="Ng W.-L."/>
            <person name="Kazmierczak K.M."/>
            <person name="Andrzejewski T.M."/>
            <person name="Davidsen T.M."/>
            <person name="Wayne K.J."/>
            <person name="Tettelin H."/>
            <person name="Glass J.I."/>
            <person name="Rusch D."/>
            <person name="Podicherti R."/>
            <person name="Tsui H.-C.T."/>
            <person name="Winkler M.E."/>
        </authorList>
    </citation>
    <scope>NUCLEOTIDE SEQUENCE</scope>
</reference>
<gene>
    <name evidence="1" type="ORF">METZ01_LOCUS102490</name>
</gene>
<protein>
    <submittedName>
        <fullName evidence="1">Uncharacterized protein</fullName>
    </submittedName>
</protein>
<dbReference type="EMBL" id="UINC01011224">
    <property type="protein sequence ID" value="SVA49636.1"/>
    <property type="molecule type" value="Genomic_DNA"/>
</dbReference>
<accession>A0A381WAQ4</accession>
<sequence length="25" mass="3023">YFFGIYISSAHYQIYKYLPYNVCGL</sequence>